<dbReference type="PANTHER" id="PTHR33710">
    <property type="entry name" value="BNAC02G09200D PROTEIN"/>
    <property type="match status" value="1"/>
</dbReference>
<dbReference type="PANTHER" id="PTHR33710:SF64">
    <property type="entry name" value="ENDONUCLEASE_EXONUCLEASE_PHOSPHATASE DOMAIN-CONTAINING PROTEIN"/>
    <property type="match status" value="1"/>
</dbReference>
<dbReference type="Gene3D" id="3.60.10.10">
    <property type="entry name" value="Endonuclease/exonuclease/phosphatase"/>
    <property type="match status" value="1"/>
</dbReference>
<protein>
    <submittedName>
        <fullName evidence="1">RNA-directed DNA polymerase, eukaryota</fullName>
    </submittedName>
</protein>
<organism evidence="1">
    <name type="scientific">Tanacetum cinerariifolium</name>
    <name type="common">Dalmatian daisy</name>
    <name type="synonym">Chrysanthemum cinerariifolium</name>
    <dbReference type="NCBI Taxonomy" id="118510"/>
    <lineage>
        <taxon>Eukaryota</taxon>
        <taxon>Viridiplantae</taxon>
        <taxon>Streptophyta</taxon>
        <taxon>Embryophyta</taxon>
        <taxon>Tracheophyta</taxon>
        <taxon>Spermatophyta</taxon>
        <taxon>Magnoliopsida</taxon>
        <taxon>eudicotyledons</taxon>
        <taxon>Gunneridae</taxon>
        <taxon>Pentapetalae</taxon>
        <taxon>asterids</taxon>
        <taxon>campanulids</taxon>
        <taxon>Asterales</taxon>
        <taxon>Asteraceae</taxon>
        <taxon>Asteroideae</taxon>
        <taxon>Anthemideae</taxon>
        <taxon>Anthemidinae</taxon>
        <taxon>Tanacetum</taxon>
    </lineage>
</organism>
<keyword evidence="1" id="KW-0695">RNA-directed DNA polymerase</keyword>
<dbReference type="AlphaFoldDB" id="A0A699H645"/>
<dbReference type="GO" id="GO:0003964">
    <property type="term" value="F:RNA-directed DNA polymerase activity"/>
    <property type="evidence" value="ECO:0007669"/>
    <property type="project" value="UniProtKB-KW"/>
</dbReference>
<keyword evidence="1" id="KW-0548">Nucleotidyltransferase</keyword>
<gene>
    <name evidence="1" type="ORF">Tci_317607</name>
</gene>
<evidence type="ECO:0000313" key="1">
    <source>
        <dbReference type="EMBL" id="GEX45632.1"/>
    </source>
</evidence>
<dbReference type="EMBL" id="BKCJ010109383">
    <property type="protein sequence ID" value="GEX45632.1"/>
    <property type="molecule type" value="Genomic_DNA"/>
</dbReference>
<reference evidence="1" key="1">
    <citation type="journal article" date="2019" name="Sci. Rep.">
        <title>Draft genome of Tanacetum cinerariifolium, the natural source of mosquito coil.</title>
        <authorList>
            <person name="Yamashiro T."/>
            <person name="Shiraishi A."/>
            <person name="Satake H."/>
            <person name="Nakayama K."/>
        </authorList>
    </citation>
    <scope>NUCLEOTIDE SEQUENCE</scope>
</reference>
<sequence length="225" mass="26430">MNDVNGAWCIFGDLNVVRGNEERMNSQVNLKKSNDFNDFINEAKLVEIPIGGFTRVSYDGMKFCKLDQFLVNEEFCNLWDNISVVTLDQKLSDHCPIVLKDVDLDFGPKPFRIFDVWLEEGDIRHVVEEAWKMEIKNMRPDCVDDGESWMDKENEYGRMLHQKARIRWDIEGDETSNFYHSCIQRDSMWPIFCCERIEKFSVDDATLLEMEFREEEILDAIRGCG</sequence>
<dbReference type="SUPFAM" id="SSF56219">
    <property type="entry name" value="DNase I-like"/>
    <property type="match status" value="1"/>
</dbReference>
<comment type="caution">
    <text evidence="1">The sequence shown here is derived from an EMBL/GenBank/DDBJ whole genome shotgun (WGS) entry which is preliminary data.</text>
</comment>
<dbReference type="InterPro" id="IPR036691">
    <property type="entry name" value="Endo/exonu/phosph_ase_sf"/>
</dbReference>
<proteinExistence type="predicted"/>
<keyword evidence="1" id="KW-0808">Transferase</keyword>
<name>A0A699H645_TANCI</name>
<accession>A0A699H645</accession>